<sequence>MTAEMALAPFDRRADPLKNFSIQIESSHPDCQVRRVWVGKVGKPRVQLSMQPALHLGSDFLTVQKGGRAERGGKAMVGKTSKRDPHRAPCGRCEPLARDEAICTLSFPEQASCATMVQPRDSRFPRRRGIVSRSPSRDESSLRRPRSPFTVPTSSIRTRRGAVDLKLGSPRRQRLKISEQHQLGNVIKSPIQRCQSESQGTAHTGGQLLRPPYSPTHLALLMCRSTLLLVGHFGGQHCLPAAALPPSFAMLGRASSRNCHARSLST</sequence>
<accession>A0A166B6F7</accession>
<dbReference type="EMBL" id="KV417649">
    <property type="protein sequence ID" value="KZP12323.1"/>
    <property type="molecule type" value="Genomic_DNA"/>
</dbReference>
<gene>
    <name evidence="2" type="ORF">FIBSPDRAFT_985666</name>
</gene>
<evidence type="ECO:0000256" key="1">
    <source>
        <dbReference type="SAM" id="MobiDB-lite"/>
    </source>
</evidence>
<evidence type="ECO:0000313" key="2">
    <source>
        <dbReference type="EMBL" id="KZP12323.1"/>
    </source>
</evidence>
<organism evidence="2 3">
    <name type="scientific">Athelia psychrophila</name>
    <dbReference type="NCBI Taxonomy" id="1759441"/>
    <lineage>
        <taxon>Eukaryota</taxon>
        <taxon>Fungi</taxon>
        <taxon>Dikarya</taxon>
        <taxon>Basidiomycota</taxon>
        <taxon>Agaricomycotina</taxon>
        <taxon>Agaricomycetes</taxon>
        <taxon>Agaricomycetidae</taxon>
        <taxon>Atheliales</taxon>
        <taxon>Atheliaceae</taxon>
        <taxon>Athelia</taxon>
    </lineage>
</organism>
<protein>
    <submittedName>
        <fullName evidence="2">Uncharacterized protein</fullName>
    </submittedName>
</protein>
<feature type="region of interest" description="Disordered" evidence="1">
    <location>
        <begin position="118"/>
        <end position="162"/>
    </location>
</feature>
<dbReference type="Proteomes" id="UP000076532">
    <property type="component" value="Unassembled WGS sequence"/>
</dbReference>
<proteinExistence type="predicted"/>
<reference evidence="2 3" key="1">
    <citation type="journal article" date="2016" name="Mol. Biol. Evol.">
        <title>Comparative Genomics of Early-Diverging Mushroom-Forming Fungi Provides Insights into the Origins of Lignocellulose Decay Capabilities.</title>
        <authorList>
            <person name="Nagy L.G."/>
            <person name="Riley R."/>
            <person name="Tritt A."/>
            <person name="Adam C."/>
            <person name="Daum C."/>
            <person name="Floudas D."/>
            <person name="Sun H."/>
            <person name="Yadav J.S."/>
            <person name="Pangilinan J."/>
            <person name="Larsson K.H."/>
            <person name="Matsuura K."/>
            <person name="Barry K."/>
            <person name="Labutti K."/>
            <person name="Kuo R."/>
            <person name="Ohm R.A."/>
            <person name="Bhattacharya S.S."/>
            <person name="Shirouzu T."/>
            <person name="Yoshinaga Y."/>
            <person name="Martin F.M."/>
            <person name="Grigoriev I.V."/>
            <person name="Hibbett D.S."/>
        </authorList>
    </citation>
    <scope>NUCLEOTIDE SEQUENCE [LARGE SCALE GENOMIC DNA]</scope>
    <source>
        <strain evidence="2 3">CBS 109695</strain>
    </source>
</reference>
<name>A0A166B6F7_9AGAM</name>
<dbReference type="AlphaFoldDB" id="A0A166B6F7"/>
<feature type="region of interest" description="Disordered" evidence="1">
    <location>
        <begin position="67"/>
        <end position="88"/>
    </location>
</feature>
<evidence type="ECO:0000313" key="3">
    <source>
        <dbReference type="Proteomes" id="UP000076532"/>
    </source>
</evidence>
<keyword evidence="3" id="KW-1185">Reference proteome</keyword>